<dbReference type="InterPro" id="IPR016190">
    <property type="entry name" value="Transl_init_fac_IF2/IF5_Zn-bd"/>
</dbReference>
<dbReference type="InterPro" id="IPR016189">
    <property type="entry name" value="Transl_init_fac_IF2/IF5_N"/>
</dbReference>
<keyword evidence="7" id="KW-1185">Reference proteome</keyword>
<feature type="compositionally biased region" description="Basic and acidic residues" evidence="4">
    <location>
        <begin position="9"/>
        <end position="18"/>
    </location>
</feature>
<sequence>MAGSNEPEILERTNRDAADMDAVAMFDPTAAKKKSKKKKMSKAEEEQVLADQMQAELRIAADSESKAIMMDIPTVNFSGKKRPRKVVEFGDEDALFSTILEEVAGVDATSIVDNAGGSAAKKERIPAPWESSDRDYTYSELLQRAFELMHGTNSTSSGDERKKFRLRAPQVGREGSKKTVFFNFGDICKSIHRQPDHLMAYLGAELGTSSNLQDGGRLVIKGKFQPKGIENVLRRYIKEYVICSSCMSPETVLMRDANSRLYFLQCESCGATRSVTPIKQGFMAQVTRRKT</sequence>
<dbReference type="GO" id="GO:0003743">
    <property type="term" value="F:translation initiation factor activity"/>
    <property type="evidence" value="ECO:0007669"/>
    <property type="project" value="UniProtKB-KW"/>
</dbReference>
<dbReference type="PANTHER" id="PTHR23001">
    <property type="entry name" value="EUKARYOTIC TRANSLATION INITIATION FACTOR"/>
    <property type="match status" value="1"/>
</dbReference>
<dbReference type="SUPFAM" id="SSF75689">
    <property type="entry name" value="Zinc-binding domain of translation initiation factor 2 beta"/>
    <property type="match status" value="1"/>
</dbReference>
<evidence type="ECO:0000313" key="7">
    <source>
        <dbReference type="Proteomes" id="UP000324585"/>
    </source>
</evidence>
<feature type="domain" description="Translation initiation factor IF2/IF5" evidence="5">
    <location>
        <begin position="161"/>
        <end position="272"/>
    </location>
</feature>
<dbReference type="Proteomes" id="UP000324585">
    <property type="component" value="Unassembled WGS sequence"/>
</dbReference>
<keyword evidence="2 6" id="KW-0396">Initiation factor</keyword>
<accession>A0A5J4Z9B4</accession>
<reference evidence="7" key="1">
    <citation type="journal article" date="2019" name="Nat. Commun.">
        <title>Expansion of phycobilisome linker gene families in mesophilic red algae.</title>
        <authorList>
            <person name="Lee J."/>
            <person name="Kim D."/>
            <person name="Bhattacharya D."/>
            <person name="Yoon H.S."/>
        </authorList>
    </citation>
    <scope>NUCLEOTIDE SEQUENCE [LARGE SCALE GENOMIC DNA]</scope>
    <source>
        <strain evidence="7">CCMP 1328</strain>
    </source>
</reference>
<organism evidence="6 7">
    <name type="scientific">Porphyridium purpureum</name>
    <name type="common">Red alga</name>
    <name type="synonym">Porphyridium cruentum</name>
    <dbReference type="NCBI Taxonomy" id="35688"/>
    <lineage>
        <taxon>Eukaryota</taxon>
        <taxon>Rhodophyta</taxon>
        <taxon>Bangiophyceae</taxon>
        <taxon>Porphyridiales</taxon>
        <taxon>Porphyridiaceae</taxon>
        <taxon>Porphyridium</taxon>
    </lineage>
</organism>
<feature type="region of interest" description="Disordered" evidence="4">
    <location>
        <begin position="1"/>
        <end position="20"/>
    </location>
</feature>
<dbReference type="SMART" id="SM00653">
    <property type="entry name" value="eIF2B_5"/>
    <property type="match status" value="1"/>
</dbReference>
<dbReference type="InterPro" id="IPR045196">
    <property type="entry name" value="IF2/IF5"/>
</dbReference>
<proteinExistence type="inferred from homology"/>
<dbReference type="PANTHER" id="PTHR23001:SF3">
    <property type="entry name" value="EUKARYOTIC TRANSLATION INITIATION FACTOR 2 SUBUNIT 2"/>
    <property type="match status" value="1"/>
</dbReference>
<comment type="similarity">
    <text evidence="1">Belongs to the eIF-2-beta/eIF-5 family.</text>
</comment>
<dbReference type="GO" id="GO:0003729">
    <property type="term" value="F:mRNA binding"/>
    <property type="evidence" value="ECO:0007669"/>
    <property type="project" value="TreeGrafter"/>
</dbReference>
<evidence type="ECO:0000256" key="2">
    <source>
        <dbReference type="ARBA" id="ARBA00022540"/>
    </source>
</evidence>
<dbReference type="SUPFAM" id="SSF100966">
    <property type="entry name" value="Translation initiation factor 2 beta, aIF2beta, N-terminal domain"/>
    <property type="match status" value="1"/>
</dbReference>
<keyword evidence="3" id="KW-0648">Protein biosynthesis</keyword>
<evidence type="ECO:0000259" key="5">
    <source>
        <dbReference type="SMART" id="SM00653"/>
    </source>
</evidence>
<protein>
    <submittedName>
        <fullName evidence="6">Eukaryotic translation initiation factor 2 subunit beta</fullName>
    </submittedName>
</protein>
<evidence type="ECO:0000256" key="4">
    <source>
        <dbReference type="SAM" id="MobiDB-lite"/>
    </source>
</evidence>
<gene>
    <name evidence="6" type="ORF">FVE85_7323</name>
</gene>
<dbReference type="OrthoDB" id="10255414at2759"/>
<dbReference type="GO" id="GO:0005850">
    <property type="term" value="C:eukaryotic translation initiation factor 2 complex"/>
    <property type="evidence" value="ECO:0007669"/>
    <property type="project" value="TreeGrafter"/>
</dbReference>
<dbReference type="GO" id="GO:0001731">
    <property type="term" value="P:formation of translation preinitiation complex"/>
    <property type="evidence" value="ECO:0007669"/>
    <property type="project" value="TreeGrafter"/>
</dbReference>
<dbReference type="GO" id="GO:0031369">
    <property type="term" value="F:translation initiation factor binding"/>
    <property type="evidence" value="ECO:0007669"/>
    <property type="project" value="TreeGrafter"/>
</dbReference>
<dbReference type="AlphaFoldDB" id="A0A5J4Z9B4"/>
<evidence type="ECO:0000256" key="1">
    <source>
        <dbReference type="ARBA" id="ARBA00010397"/>
    </source>
</evidence>
<name>A0A5J4Z9B4_PORPP</name>
<evidence type="ECO:0000256" key="3">
    <source>
        <dbReference type="ARBA" id="ARBA00022917"/>
    </source>
</evidence>
<dbReference type="FunFam" id="3.30.30.170:FF:000001">
    <property type="entry name" value="Eukaryotic translation initiation factor 2 subunit"/>
    <property type="match status" value="1"/>
</dbReference>
<dbReference type="Pfam" id="PF01873">
    <property type="entry name" value="eIF-5_eIF-2B"/>
    <property type="match status" value="1"/>
</dbReference>
<dbReference type="Gene3D" id="3.30.30.170">
    <property type="match status" value="1"/>
</dbReference>
<evidence type="ECO:0000313" key="6">
    <source>
        <dbReference type="EMBL" id="KAA8499738.1"/>
    </source>
</evidence>
<dbReference type="EMBL" id="VRMN01000001">
    <property type="protein sequence ID" value="KAA8499738.1"/>
    <property type="molecule type" value="Genomic_DNA"/>
</dbReference>
<dbReference type="InterPro" id="IPR002735">
    <property type="entry name" value="Transl_init_fac_IF2/IF5_dom"/>
</dbReference>
<comment type="caution">
    <text evidence="6">The sequence shown here is derived from an EMBL/GenBank/DDBJ whole genome shotgun (WGS) entry which is preliminary data.</text>
</comment>